<evidence type="ECO:0000256" key="1">
    <source>
        <dbReference type="SAM" id="MobiDB-lite"/>
    </source>
</evidence>
<proteinExistence type="predicted"/>
<keyword evidence="2" id="KW-0472">Membrane</keyword>
<dbReference type="OrthoDB" id="3726299at2"/>
<gene>
    <name evidence="3" type="ORF">FOE78_12520</name>
</gene>
<keyword evidence="2" id="KW-1133">Transmembrane helix</keyword>
<feature type="region of interest" description="Disordered" evidence="1">
    <location>
        <begin position="202"/>
        <end position="221"/>
    </location>
</feature>
<evidence type="ECO:0000313" key="4">
    <source>
        <dbReference type="Proteomes" id="UP000319263"/>
    </source>
</evidence>
<dbReference type="EMBL" id="CP041692">
    <property type="protein sequence ID" value="QDP96626.1"/>
    <property type="molecule type" value="Genomic_DNA"/>
</dbReference>
<sequence length="408" mass="42893">MERVYRRQKVVDRIIIGVLAVATAAGLMSVLPGSTQSTVRRTVCRIASLGLGACGQQAWTAAATPLGSPRCLDLARLDQVLPEVSATTATLPDGLTARMLRSRSGDITLDLGTSDGPPPAILDGEQRGTRQLLPGVAIPRHVEWWQPGGQGADSVLAAIGEQHRLHAQRSSALALFAAVGDNGSHPIPDPTISYSSVALDRSALPGSDPAPTSTGDENRLRIDPSSPAVIAHNRILEQTSLVARLTGELSGEPITGTLRSTRDVTGRLTQILFAFSSTQAPETLPGQAFQGASISYVTVPVNTESERALAEAWLNSPTGFGVDLPVLLGTATASADDQLASWLSRAASVTTLTYTGETAATLADRGQQQLTSLRRAEQSDRLRAVIVVPAQPDGSRRQATTDRHCVAS</sequence>
<protein>
    <submittedName>
        <fullName evidence="3">Uncharacterized protein</fullName>
    </submittedName>
</protein>
<feature type="transmembrane region" description="Helical" evidence="2">
    <location>
        <begin position="12"/>
        <end position="31"/>
    </location>
</feature>
<evidence type="ECO:0000256" key="2">
    <source>
        <dbReference type="SAM" id="Phobius"/>
    </source>
</evidence>
<dbReference type="Proteomes" id="UP000319263">
    <property type="component" value="Chromosome"/>
</dbReference>
<dbReference type="KEGG" id="mik:FOE78_12520"/>
<reference evidence="3 4" key="1">
    <citation type="submission" date="2019-07" db="EMBL/GenBank/DDBJ databases">
        <title>Microlunatus dokdonensis sp. nov. isolated from the rhizospheric soil of the wild plant Elymus tsukushiensis.</title>
        <authorList>
            <person name="Ghim S.-Y."/>
            <person name="Hwang Y.-J."/>
            <person name="Son J.-S."/>
            <person name="Shin J.-H."/>
        </authorList>
    </citation>
    <scope>NUCLEOTIDE SEQUENCE [LARGE SCALE GENOMIC DNA]</scope>
    <source>
        <strain evidence="3 4">KUDC0627</strain>
    </source>
</reference>
<evidence type="ECO:0000313" key="3">
    <source>
        <dbReference type="EMBL" id="QDP96626.1"/>
    </source>
</evidence>
<keyword evidence="2" id="KW-0812">Transmembrane</keyword>
<dbReference type="RefSeq" id="WP_143986589.1">
    <property type="nucleotide sequence ID" value="NZ_CP041692.1"/>
</dbReference>
<name>A0A516PZL3_9ACTN</name>
<organism evidence="3 4">
    <name type="scientific">Microlunatus elymi</name>
    <dbReference type="NCBI Taxonomy" id="2596828"/>
    <lineage>
        <taxon>Bacteria</taxon>
        <taxon>Bacillati</taxon>
        <taxon>Actinomycetota</taxon>
        <taxon>Actinomycetes</taxon>
        <taxon>Propionibacteriales</taxon>
        <taxon>Propionibacteriaceae</taxon>
        <taxon>Microlunatus</taxon>
    </lineage>
</organism>
<dbReference type="AlphaFoldDB" id="A0A516PZL3"/>
<keyword evidence="4" id="KW-1185">Reference proteome</keyword>
<accession>A0A516PZL3</accession>